<feature type="transmembrane region" description="Helical" evidence="2">
    <location>
        <begin position="187"/>
        <end position="206"/>
    </location>
</feature>
<proteinExistence type="predicted"/>
<dbReference type="RefSeq" id="WP_285882652.1">
    <property type="nucleotide sequence ID" value="NZ_JARFYN010000046.1"/>
</dbReference>
<feature type="region of interest" description="Disordered" evidence="1">
    <location>
        <begin position="151"/>
        <end position="178"/>
    </location>
</feature>
<reference evidence="3" key="1">
    <citation type="submission" date="2023-06" db="EMBL/GenBank/DDBJ databases">
        <title>Phylogenetic Diversity of Rhizobium strains.</title>
        <authorList>
            <person name="Moura F.T."/>
            <person name="Helene L.C.F."/>
            <person name="Hungria M."/>
        </authorList>
    </citation>
    <scope>NUCLEOTIDE SEQUENCE</scope>
    <source>
        <strain evidence="3">CCGE524</strain>
    </source>
</reference>
<organism evidence="3 4">
    <name type="scientific">Rhizobium calliandrae</name>
    <dbReference type="NCBI Taxonomy" id="1312182"/>
    <lineage>
        <taxon>Bacteria</taxon>
        <taxon>Pseudomonadati</taxon>
        <taxon>Pseudomonadota</taxon>
        <taxon>Alphaproteobacteria</taxon>
        <taxon>Hyphomicrobiales</taxon>
        <taxon>Rhizobiaceae</taxon>
        <taxon>Rhizobium/Agrobacterium group</taxon>
        <taxon>Rhizobium</taxon>
    </lineage>
</organism>
<keyword evidence="4" id="KW-1185">Reference proteome</keyword>
<evidence type="ECO:0000256" key="2">
    <source>
        <dbReference type="SAM" id="Phobius"/>
    </source>
</evidence>
<evidence type="ECO:0000256" key="1">
    <source>
        <dbReference type="SAM" id="MobiDB-lite"/>
    </source>
</evidence>
<gene>
    <name evidence="3" type="ORF">PY650_26915</name>
</gene>
<protein>
    <submittedName>
        <fullName evidence="3">Uncharacterized protein</fullName>
    </submittedName>
</protein>
<feature type="compositionally biased region" description="Basic and acidic residues" evidence="1">
    <location>
        <begin position="1"/>
        <end position="15"/>
    </location>
</feature>
<keyword evidence="2" id="KW-1133">Transmembrane helix</keyword>
<dbReference type="EMBL" id="JARFYN010000046">
    <property type="protein sequence ID" value="MDL2409201.1"/>
    <property type="molecule type" value="Genomic_DNA"/>
</dbReference>
<comment type="caution">
    <text evidence="3">The sequence shown here is derived from an EMBL/GenBank/DDBJ whole genome shotgun (WGS) entry which is preliminary data.</text>
</comment>
<name>A0ABT7KKN2_9HYPH</name>
<evidence type="ECO:0000313" key="4">
    <source>
        <dbReference type="Proteomes" id="UP001172630"/>
    </source>
</evidence>
<keyword evidence="2" id="KW-0812">Transmembrane</keyword>
<dbReference type="Proteomes" id="UP001172630">
    <property type="component" value="Unassembled WGS sequence"/>
</dbReference>
<feature type="region of interest" description="Disordered" evidence="1">
    <location>
        <begin position="1"/>
        <end position="46"/>
    </location>
</feature>
<sequence length="359" mass="38755">MSNRDIDASKNRVDTHIANAQGSEAGDAPSQGPAAQQFAQRPEANPEAQKIYEELDRIFGSTGFQAFDRGRKFLEYVVGETLAGRQESLDAYSIARAAFGRDASFDAESDPIVRIVAARTRFALQHYYLAAGHDDRVQIVIPRNGYTPQFHQNHLVGPSHEGENPRSALPSQVPQSPEDKPLTYGDLLLPIGVPLGLVVIIILGLVRPLETYFLLTDKSPGSPVSNSNEKRLRVIVEPFANATAGSNATSMARIFADGIIGQLTKIKGIVVATPDAASAVPAFDGPQIVIQGTFGTESGRGRLHVRLVNPVDGTVAWAGQYESDTRAASIVDTEDKIVRQVATMLAKRSASWRADAVTR</sequence>
<evidence type="ECO:0000313" key="3">
    <source>
        <dbReference type="EMBL" id="MDL2409201.1"/>
    </source>
</evidence>
<keyword evidence="2" id="KW-0472">Membrane</keyword>
<accession>A0ABT7KKN2</accession>